<dbReference type="Pfam" id="PF01841">
    <property type="entry name" value="Transglut_core"/>
    <property type="match status" value="1"/>
</dbReference>
<evidence type="ECO:0000259" key="2">
    <source>
        <dbReference type="SMART" id="SM00460"/>
    </source>
</evidence>
<dbReference type="Gene3D" id="3.10.620.30">
    <property type="match status" value="1"/>
</dbReference>
<keyword evidence="3" id="KW-0012">Acyltransferase</keyword>
<dbReference type="PATRIC" id="fig|1177755.3.peg.1911"/>
<sequence>MLIRVEHTTSYRYSEPLLASTQYLRMTPLSGRTQAVESWKLTVPGASTQEWADQYGNLCHTLTVTQPVTSLEIKVSGLVRTRNTDGIVGLSQSELPAGLYLRETDYTTCTPALKEYAEAFREAVEKDTIDGLHKIMLQIAEDVAYSPGETHVQTKGAEALEKGQGVCQDHAHIFCTVCRHLGIPARYVSGYLGADMEQAGQASSHAWAEALVGGLGWVSFDPTNKSCATEAHIRSAVGLDYAEASPVRGVRSGGGIETMSARVAFPSQGQSQSQSQGGGSSQSQSQ</sequence>
<dbReference type="PANTHER" id="PTHR33490:SF6">
    <property type="entry name" value="SLL1049 PROTEIN"/>
    <property type="match status" value="1"/>
</dbReference>
<dbReference type="PANTHER" id="PTHR33490">
    <property type="entry name" value="BLR5614 PROTEIN-RELATED"/>
    <property type="match status" value="1"/>
</dbReference>
<proteinExistence type="predicted"/>
<organism evidence="3 4">
    <name type="scientific">Methyloligella halotolerans</name>
    <dbReference type="NCBI Taxonomy" id="1177755"/>
    <lineage>
        <taxon>Bacteria</taxon>
        <taxon>Pseudomonadati</taxon>
        <taxon>Pseudomonadota</taxon>
        <taxon>Alphaproteobacteria</taxon>
        <taxon>Hyphomicrobiales</taxon>
        <taxon>Hyphomicrobiaceae</taxon>
        <taxon>Methyloligella</taxon>
    </lineage>
</organism>
<dbReference type="InterPro" id="IPR038765">
    <property type="entry name" value="Papain-like_cys_pep_sf"/>
</dbReference>
<dbReference type="OrthoDB" id="9804023at2"/>
<comment type="caution">
    <text evidence="3">The sequence shown here is derived from an EMBL/GenBank/DDBJ whole genome shotgun (WGS) entry which is preliminary data.</text>
</comment>
<dbReference type="Proteomes" id="UP000095087">
    <property type="component" value="Unassembled WGS sequence"/>
</dbReference>
<reference evidence="3 4" key="1">
    <citation type="submission" date="2016-07" db="EMBL/GenBank/DDBJ databases">
        <title>Draft genome sequence of Methyloligella halotolerans C2T (VKM B-2706T=CCUG 61687T=DSM 25045T), a halotolerant polyhydroxybutyrate accumulating methylotroph.</title>
        <authorList>
            <person name="Vasilenko O.V."/>
            <person name="Doronina N.V."/>
            <person name="Poroshina M.N."/>
            <person name="Tarlachkov S.V."/>
            <person name="Trotsenko Y.A."/>
        </authorList>
    </citation>
    <scope>NUCLEOTIDE SEQUENCE [LARGE SCALE GENOMIC DNA]</scope>
    <source>
        <strain evidence="3 4">VKM B-2706</strain>
    </source>
</reference>
<evidence type="ECO:0000313" key="3">
    <source>
        <dbReference type="EMBL" id="ODA67162.1"/>
    </source>
</evidence>
<dbReference type="InterPro" id="IPR013589">
    <property type="entry name" value="Bac_transglu_N"/>
</dbReference>
<dbReference type="SUPFAM" id="SSF54001">
    <property type="entry name" value="Cysteine proteinases"/>
    <property type="match status" value="1"/>
</dbReference>
<feature type="region of interest" description="Disordered" evidence="1">
    <location>
        <begin position="260"/>
        <end position="286"/>
    </location>
</feature>
<name>A0A1E2RYD3_9HYPH</name>
<feature type="domain" description="Transglutaminase-like" evidence="2">
    <location>
        <begin position="159"/>
        <end position="224"/>
    </location>
</feature>
<dbReference type="EC" id="2.3.2.13" evidence="3"/>
<dbReference type="AlphaFoldDB" id="A0A1E2RYD3"/>
<protein>
    <submittedName>
        <fullName evidence="3">Protein-glutamine gamma-glutamyltransferase</fullName>
        <ecNumber evidence="3">2.3.2.13</ecNumber>
    </submittedName>
</protein>
<evidence type="ECO:0000313" key="4">
    <source>
        <dbReference type="Proteomes" id="UP000095087"/>
    </source>
</evidence>
<dbReference type="SMART" id="SM00460">
    <property type="entry name" value="TGc"/>
    <property type="match status" value="1"/>
</dbReference>
<dbReference type="EMBL" id="MASI01000004">
    <property type="protein sequence ID" value="ODA67162.1"/>
    <property type="molecule type" value="Genomic_DNA"/>
</dbReference>
<dbReference type="GO" id="GO:0003810">
    <property type="term" value="F:protein-glutamine gamma-glutamyltransferase activity"/>
    <property type="evidence" value="ECO:0007669"/>
    <property type="project" value="UniProtKB-EC"/>
</dbReference>
<gene>
    <name evidence="3" type="ORF">A7A08_01908</name>
</gene>
<dbReference type="RefSeq" id="WP_069095171.1">
    <property type="nucleotide sequence ID" value="NZ_MASI01000004.1"/>
</dbReference>
<dbReference type="Pfam" id="PF08379">
    <property type="entry name" value="Bact_transglu_N"/>
    <property type="match status" value="1"/>
</dbReference>
<feature type="compositionally biased region" description="Low complexity" evidence="1">
    <location>
        <begin position="267"/>
        <end position="286"/>
    </location>
</feature>
<dbReference type="STRING" id="1177755.A7A08_01908"/>
<evidence type="ECO:0000256" key="1">
    <source>
        <dbReference type="SAM" id="MobiDB-lite"/>
    </source>
</evidence>
<dbReference type="InterPro" id="IPR002931">
    <property type="entry name" value="Transglutaminase-like"/>
</dbReference>
<accession>A0A1E2RYD3</accession>
<keyword evidence="3" id="KW-0808">Transferase</keyword>
<keyword evidence="4" id="KW-1185">Reference proteome</keyword>